<feature type="transmembrane region" description="Helical" evidence="2">
    <location>
        <begin position="71"/>
        <end position="92"/>
    </location>
</feature>
<keyword evidence="2" id="KW-0472">Membrane</keyword>
<dbReference type="PANTHER" id="PTHR10031">
    <property type="entry name" value="ATP SYNTHASE LIPID-BINDING PROTEIN, MITOCHONDRIAL"/>
    <property type="match status" value="1"/>
</dbReference>
<dbReference type="GO" id="GO:0015986">
    <property type="term" value="P:proton motive force-driven ATP synthesis"/>
    <property type="evidence" value="ECO:0007669"/>
    <property type="project" value="InterPro"/>
</dbReference>
<evidence type="ECO:0000313" key="4">
    <source>
        <dbReference type="Proteomes" id="UP000000304"/>
    </source>
</evidence>
<dbReference type="AlphaFoldDB" id="B4QSK5"/>
<dbReference type="STRING" id="7240.B4QSK5"/>
<dbReference type="InterPro" id="IPR038662">
    <property type="entry name" value="ATP_synth_F0_csu_sf"/>
</dbReference>
<dbReference type="HOGENOM" id="CLU_116822_1_0_1"/>
<dbReference type="InterPro" id="IPR000454">
    <property type="entry name" value="ATP_synth_F0_csu"/>
</dbReference>
<protein>
    <submittedName>
        <fullName evidence="3">GD16524</fullName>
    </submittedName>
</protein>
<dbReference type="EMBL" id="CM000364">
    <property type="protein sequence ID" value="EDX15102.1"/>
    <property type="molecule type" value="Genomic_DNA"/>
</dbReference>
<dbReference type="PhylomeDB" id="B4QSK5"/>
<keyword evidence="4" id="KW-1185">Reference proteome</keyword>
<comment type="similarity">
    <text evidence="1">Belongs to the ATPase C chain family.</text>
</comment>
<evidence type="ECO:0000313" key="3">
    <source>
        <dbReference type="EMBL" id="EDX15102.1"/>
    </source>
</evidence>
<dbReference type="GO" id="GO:0015078">
    <property type="term" value="F:proton transmembrane transporter activity"/>
    <property type="evidence" value="ECO:0007669"/>
    <property type="project" value="InterPro"/>
</dbReference>
<sequence length="115" mass="12000">MFVSTVSRIAPVARSALLANSKQYLRPLSSAIISQSQTLAAQNTTPVALLPQIRSFQTSPVTRDIDSAAKFIGAGAATIGVAGSAAVLYAILGFALSEAMGLFCLMMAFLLLFAF</sequence>
<dbReference type="Proteomes" id="UP000000304">
    <property type="component" value="Chromosome 3R"/>
</dbReference>
<dbReference type="Gene3D" id="1.20.20.10">
    <property type="entry name" value="F1F0 ATP synthase subunit C"/>
    <property type="match status" value="1"/>
</dbReference>
<dbReference type="PANTHER" id="PTHR10031:SF0">
    <property type="entry name" value="ATPASE PROTEIN 9"/>
    <property type="match status" value="1"/>
</dbReference>
<feature type="transmembrane region" description="Helical" evidence="2">
    <location>
        <begin position="98"/>
        <end position="114"/>
    </location>
</feature>
<evidence type="ECO:0000256" key="2">
    <source>
        <dbReference type="SAM" id="Phobius"/>
    </source>
</evidence>
<evidence type="ECO:0000256" key="1">
    <source>
        <dbReference type="ARBA" id="ARBA00006704"/>
    </source>
</evidence>
<dbReference type="GO" id="GO:0045259">
    <property type="term" value="C:proton-transporting ATP synthase complex"/>
    <property type="evidence" value="ECO:0007669"/>
    <property type="project" value="InterPro"/>
</dbReference>
<dbReference type="OMA" id="CSRFIAP"/>
<gene>
    <name evidence="3" type="primary">Dsim\GD16524</name>
    <name evidence="3" type="ORF">Dsim_GD16524</name>
</gene>
<name>B4QSK5_DROSI</name>
<accession>B4QSK5</accession>
<keyword evidence="2" id="KW-1133">Transmembrane helix</keyword>
<reference evidence="3 4" key="1">
    <citation type="journal article" date="2007" name="Nature">
        <title>Evolution of genes and genomes on the Drosophila phylogeny.</title>
        <authorList>
            <consortium name="Drosophila 12 Genomes Consortium"/>
            <person name="Clark A.G."/>
            <person name="Eisen M.B."/>
            <person name="Smith D.R."/>
            <person name="Bergman C.M."/>
            <person name="Oliver B."/>
            <person name="Markow T.A."/>
            <person name="Kaufman T.C."/>
            <person name="Kellis M."/>
            <person name="Gelbart W."/>
            <person name="Iyer V.N."/>
            <person name="Pollard D.A."/>
            <person name="Sackton T.B."/>
            <person name="Larracuente A.M."/>
            <person name="Singh N.D."/>
            <person name="Abad J.P."/>
            <person name="Abt D.N."/>
            <person name="Adryan B."/>
            <person name="Aguade M."/>
            <person name="Akashi H."/>
            <person name="Anderson W.W."/>
            <person name="Aquadro C.F."/>
            <person name="Ardell D.H."/>
            <person name="Arguello R."/>
            <person name="Artieri C.G."/>
            <person name="Barbash D.A."/>
            <person name="Barker D."/>
            <person name="Barsanti P."/>
            <person name="Batterham P."/>
            <person name="Batzoglou S."/>
            <person name="Begun D."/>
            <person name="Bhutkar A."/>
            <person name="Blanco E."/>
            <person name="Bosak S.A."/>
            <person name="Bradley R.K."/>
            <person name="Brand A.D."/>
            <person name="Brent M.R."/>
            <person name="Brooks A.N."/>
            <person name="Brown R.H."/>
            <person name="Butlin R.K."/>
            <person name="Caggese C."/>
            <person name="Calvi B.R."/>
            <person name="Bernardo de Carvalho A."/>
            <person name="Caspi A."/>
            <person name="Castrezana S."/>
            <person name="Celniker S.E."/>
            <person name="Chang J.L."/>
            <person name="Chapple C."/>
            <person name="Chatterji S."/>
            <person name="Chinwalla A."/>
            <person name="Civetta A."/>
            <person name="Clifton S.W."/>
            <person name="Comeron J.M."/>
            <person name="Costello J.C."/>
            <person name="Coyne J.A."/>
            <person name="Daub J."/>
            <person name="David R.G."/>
            <person name="Delcher A.L."/>
            <person name="Delehaunty K."/>
            <person name="Do C.B."/>
            <person name="Ebling H."/>
            <person name="Edwards K."/>
            <person name="Eickbush T."/>
            <person name="Evans J.D."/>
            <person name="Filipski A."/>
            <person name="Findeiss S."/>
            <person name="Freyhult E."/>
            <person name="Fulton L."/>
            <person name="Fulton R."/>
            <person name="Garcia A.C."/>
            <person name="Gardiner A."/>
            <person name="Garfield D.A."/>
            <person name="Garvin B.E."/>
            <person name="Gibson G."/>
            <person name="Gilbert D."/>
            <person name="Gnerre S."/>
            <person name="Godfrey J."/>
            <person name="Good R."/>
            <person name="Gotea V."/>
            <person name="Gravely B."/>
            <person name="Greenberg A.J."/>
            <person name="Griffiths-Jones S."/>
            <person name="Gross S."/>
            <person name="Guigo R."/>
            <person name="Gustafson E.A."/>
            <person name="Haerty W."/>
            <person name="Hahn M.W."/>
            <person name="Halligan D.L."/>
            <person name="Halpern A.L."/>
            <person name="Halter G.M."/>
            <person name="Han M.V."/>
            <person name="Heger A."/>
            <person name="Hillier L."/>
            <person name="Hinrichs A.S."/>
            <person name="Holmes I."/>
            <person name="Hoskins R.A."/>
            <person name="Hubisz M.J."/>
            <person name="Hultmark D."/>
            <person name="Huntley M.A."/>
            <person name="Jaffe D.B."/>
            <person name="Jagadeeshan S."/>
            <person name="Jeck W.R."/>
            <person name="Johnson J."/>
            <person name="Jones C.D."/>
            <person name="Jordan W.C."/>
            <person name="Karpen G.H."/>
            <person name="Kataoka E."/>
            <person name="Keightley P.D."/>
            <person name="Kheradpour P."/>
            <person name="Kirkness E.F."/>
            <person name="Koerich L.B."/>
            <person name="Kristiansen K."/>
            <person name="Kudrna D."/>
            <person name="Kulathinal R.J."/>
            <person name="Kumar S."/>
            <person name="Kwok R."/>
            <person name="Lander E."/>
            <person name="Langley C.H."/>
            <person name="Lapoint R."/>
            <person name="Lazzaro B.P."/>
            <person name="Lee S.J."/>
            <person name="Levesque L."/>
            <person name="Li R."/>
            <person name="Lin C.F."/>
            <person name="Lin M.F."/>
            <person name="Lindblad-Toh K."/>
            <person name="Llopart A."/>
            <person name="Long M."/>
            <person name="Low L."/>
            <person name="Lozovsky E."/>
            <person name="Lu J."/>
            <person name="Luo M."/>
            <person name="Machado C.A."/>
            <person name="Makalowski W."/>
            <person name="Marzo M."/>
            <person name="Matsuda M."/>
            <person name="Matzkin L."/>
            <person name="McAllister B."/>
            <person name="McBride C.S."/>
            <person name="McKernan B."/>
            <person name="McKernan K."/>
            <person name="Mendez-Lago M."/>
            <person name="Minx P."/>
            <person name="Mollenhauer M.U."/>
            <person name="Montooth K."/>
            <person name="Mount S.M."/>
            <person name="Mu X."/>
            <person name="Myers E."/>
            <person name="Negre B."/>
            <person name="Newfeld S."/>
            <person name="Nielsen R."/>
            <person name="Noor M.A."/>
            <person name="O'Grady P."/>
            <person name="Pachter L."/>
            <person name="Papaceit M."/>
            <person name="Parisi M.J."/>
            <person name="Parisi M."/>
            <person name="Parts L."/>
            <person name="Pedersen J.S."/>
            <person name="Pesole G."/>
            <person name="Phillippy A.M."/>
            <person name="Ponting C.P."/>
            <person name="Pop M."/>
            <person name="Porcelli D."/>
            <person name="Powell J.R."/>
            <person name="Prohaska S."/>
            <person name="Pruitt K."/>
            <person name="Puig M."/>
            <person name="Quesneville H."/>
            <person name="Ram K.R."/>
            <person name="Rand D."/>
            <person name="Rasmussen M.D."/>
            <person name="Reed L.K."/>
            <person name="Reenan R."/>
            <person name="Reily A."/>
            <person name="Remington K.A."/>
            <person name="Rieger T.T."/>
            <person name="Ritchie M.G."/>
            <person name="Robin C."/>
            <person name="Rogers Y.H."/>
            <person name="Rohde C."/>
            <person name="Rozas J."/>
            <person name="Rubenfield M.J."/>
            <person name="Ruiz A."/>
            <person name="Russo S."/>
            <person name="Salzberg S.L."/>
            <person name="Sanchez-Gracia A."/>
            <person name="Saranga D.J."/>
            <person name="Sato H."/>
            <person name="Schaeffer S.W."/>
            <person name="Schatz M.C."/>
            <person name="Schlenke T."/>
            <person name="Schwartz R."/>
            <person name="Segarra C."/>
            <person name="Singh R.S."/>
            <person name="Sirot L."/>
            <person name="Sirota M."/>
            <person name="Sisneros N.B."/>
            <person name="Smith C.D."/>
            <person name="Smith T.F."/>
            <person name="Spieth J."/>
            <person name="Stage D.E."/>
            <person name="Stark A."/>
            <person name="Stephan W."/>
            <person name="Strausberg R.L."/>
            <person name="Strempel S."/>
            <person name="Sturgill D."/>
            <person name="Sutton G."/>
            <person name="Sutton G.G."/>
            <person name="Tao W."/>
            <person name="Teichmann S."/>
            <person name="Tobari Y.N."/>
            <person name="Tomimura Y."/>
            <person name="Tsolas J.M."/>
            <person name="Valente V.L."/>
            <person name="Venter E."/>
            <person name="Venter J.C."/>
            <person name="Vicario S."/>
            <person name="Vieira F.G."/>
            <person name="Vilella A.J."/>
            <person name="Villasante A."/>
            <person name="Walenz B."/>
            <person name="Wang J."/>
            <person name="Wasserman M."/>
            <person name="Watts T."/>
            <person name="Wilson D."/>
            <person name="Wilson R.K."/>
            <person name="Wing R.A."/>
            <person name="Wolfner M.F."/>
            <person name="Wong A."/>
            <person name="Wong G.K."/>
            <person name="Wu C.I."/>
            <person name="Wu G."/>
            <person name="Yamamoto D."/>
            <person name="Yang H.P."/>
            <person name="Yang S.P."/>
            <person name="Yorke J.A."/>
            <person name="Yoshida K."/>
            <person name="Zdobnov E."/>
            <person name="Zhang P."/>
            <person name="Zhang Y."/>
            <person name="Zimin A.V."/>
            <person name="Baldwin J."/>
            <person name="Abdouelleil A."/>
            <person name="Abdulkadir J."/>
            <person name="Abebe A."/>
            <person name="Abera B."/>
            <person name="Abreu J."/>
            <person name="Acer S.C."/>
            <person name="Aftuck L."/>
            <person name="Alexander A."/>
            <person name="An P."/>
            <person name="Anderson E."/>
            <person name="Anderson S."/>
            <person name="Arachi H."/>
            <person name="Azer M."/>
            <person name="Bachantsang P."/>
            <person name="Barry A."/>
            <person name="Bayul T."/>
            <person name="Berlin A."/>
            <person name="Bessette D."/>
            <person name="Bloom T."/>
            <person name="Blye J."/>
            <person name="Boguslavskiy L."/>
            <person name="Bonnet C."/>
            <person name="Boukhgalter B."/>
            <person name="Bourzgui I."/>
            <person name="Brown A."/>
            <person name="Cahill P."/>
            <person name="Channer S."/>
            <person name="Cheshatsang Y."/>
            <person name="Chuda L."/>
            <person name="Citroen M."/>
            <person name="Collymore A."/>
            <person name="Cooke P."/>
            <person name="Costello M."/>
            <person name="D'Aco K."/>
            <person name="Daza R."/>
            <person name="De Haan G."/>
            <person name="DeGray S."/>
            <person name="DeMaso C."/>
            <person name="Dhargay N."/>
            <person name="Dooley K."/>
            <person name="Dooley E."/>
            <person name="Doricent M."/>
            <person name="Dorje P."/>
            <person name="Dorjee K."/>
            <person name="Dupes A."/>
            <person name="Elong R."/>
            <person name="Falk J."/>
            <person name="Farina A."/>
            <person name="Faro S."/>
            <person name="Ferguson D."/>
            <person name="Fisher S."/>
            <person name="Foley C.D."/>
            <person name="Franke A."/>
            <person name="Friedrich D."/>
            <person name="Gadbois L."/>
            <person name="Gearin G."/>
            <person name="Gearin C.R."/>
            <person name="Giannoukos G."/>
            <person name="Goode T."/>
            <person name="Graham J."/>
            <person name="Grandbois E."/>
            <person name="Grewal S."/>
            <person name="Gyaltsen K."/>
            <person name="Hafez N."/>
            <person name="Hagos B."/>
            <person name="Hall J."/>
            <person name="Henson C."/>
            <person name="Hollinger A."/>
            <person name="Honan T."/>
            <person name="Huard M.D."/>
            <person name="Hughes L."/>
            <person name="Hurhula B."/>
            <person name="Husby M.E."/>
            <person name="Kamat A."/>
            <person name="Kanga B."/>
            <person name="Kashin S."/>
            <person name="Khazanovich D."/>
            <person name="Kisner P."/>
            <person name="Lance K."/>
            <person name="Lara M."/>
            <person name="Lee W."/>
            <person name="Lennon N."/>
            <person name="Letendre F."/>
            <person name="LeVine R."/>
            <person name="Lipovsky A."/>
            <person name="Liu X."/>
            <person name="Liu J."/>
            <person name="Liu S."/>
            <person name="Lokyitsang T."/>
            <person name="Lokyitsang Y."/>
            <person name="Lubonja R."/>
            <person name="Lui A."/>
            <person name="MacDonald P."/>
            <person name="Magnisalis V."/>
            <person name="Maru K."/>
            <person name="Matthews C."/>
            <person name="McCusker W."/>
            <person name="McDonough S."/>
            <person name="Mehta T."/>
            <person name="Meldrim J."/>
            <person name="Meneus L."/>
            <person name="Mihai O."/>
            <person name="Mihalev A."/>
            <person name="Mihova T."/>
            <person name="Mittelman R."/>
            <person name="Mlenga V."/>
            <person name="Montmayeur A."/>
            <person name="Mulrain L."/>
            <person name="Navidi A."/>
            <person name="Naylor J."/>
            <person name="Negash T."/>
            <person name="Nguyen T."/>
            <person name="Nguyen N."/>
            <person name="Nicol R."/>
            <person name="Norbu C."/>
            <person name="Norbu N."/>
            <person name="Novod N."/>
            <person name="O'Neill B."/>
            <person name="Osman S."/>
            <person name="Markiewicz E."/>
            <person name="Oyono O.L."/>
            <person name="Patti C."/>
            <person name="Phunkhang P."/>
            <person name="Pierre F."/>
            <person name="Priest M."/>
            <person name="Raghuraman S."/>
            <person name="Rege F."/>
            <person name="Reyes R."/>
            <person name="Rise C."/>
            <person name="Rogov P."/>
            <person name="Ross K."/>
            <person name="Ryan E."/>
            <person name="Settipalli S."/>
            <person name="Shea T."/>
            <person name="Sherpa N."/>
            <person name="Shi L."/>
            <person name="Shih D."/>
            <person name="Sparrow T."/>
            <person name="Spaulding J."/>
            <person name="Stalker J."/>
            <person name="Stange-Thomann N."/>
            <person name="Stavropoulos S."/>
            <person name="Stone C."/>
            <person name="Strader C."/>
            <person name="Tesfaye S."/>
            <person name="Thomson T."/>
            <person name="Thoulutsang Y."/>
            <person name="Thoulutsang D."/>
            <person name="Topham K."/>
            <person name="Topping I."/>
            <person name="Tsamla T."/>
            <person name="Vassiliev H."/>
            <person name="Vo A."/>
            <person name="Wangchuk T."/>
            <person name="Wangdi T."/>
            <person name="Weiand M."/>
            <person name="Wilkinson J."/>
            <person name="Wilson A."/>
            <person name="Yadav S."/>
            <person name="Young G."/>
            <person name="Yu Q."/>
            <person name="Zembek L."/>
            <person name="Zhong D."/>
            <person name="Zimmer A."/>
            <person name="Zwirko Z."/>
            <person name="Jaffe D.B."/>
            <person name="Alvarez P."/>
            <person name="Brockman W."/>
            <person name="Butler J."/>
            <person name="Chin C."/>
            <person name="Gnerre S."/>
            <person name="Grabherr M."/>
            <person name="Kleber M."/>
            <person name="Mauceli E."/>
            <person name="MacCallum I."/>
        </authorList>
    </citation>
    <scope>NUCLEOTIDE SEQUENCE [LARGE SCALE GENOMIC DNA]</scope>
    <source>
        <strain evidence="4">white501</strain>
    </source>
</reference>
<proteinExistence type="inferred from homology"/>
<organism evidence="3 4">
    <name type="scientific">Drosophila simulans</name>
    <name type="common">Fruit fly</name>
    <dbReference type="NCBI Taxonomy" id="7240"/>
    <lineage>
        <taxon>Eukaryota</taxon>
        <taxon>Metazoa</taxon>
        <taxon>Ecdysozoa</taxon>
        <taxon>Arthropoda</taxon>
        <taxon>Hexapoda</taxon>
        <taxon>Insecta</taxon>
        <taxon>Pterygota</taxon>
        <taxon>Neoptera</taxon>
        <taxon>Endopterygota</taxon>
        <taxon>Diptera</taxon>
        <taxon>Brachycera</taxon>
        <taxon>Muscomorpha</taxon>
        <taxon>Ephydroidea</taxon>
        <taxon>Drosophilidae</taxon>
        <taxon>Drosophila</taxon>
        <taxon>Sophophora</taxon>
    </lineage>
</organism>
<keyword evidence="2" id="KW-0812">Transmembrane</keyword>
<dbReference type="OrthoDB" id="438052at2759"/>